<protein>
    <submittedName>
        <fullName evidence="1">Uncharacterized protein</fullName>
    </submittedName>
</protein>
<dbReference type="EMBL" id="JBBMFF010000172">
    <property type="protein sequence ID" value="MEQ2510591.1"/>
    <property type="molecule type" value="Genomic_DNA"/>
</dbReference>
<dbReference type="RefSeq" id="WP_349135268.1">
    <property type="nucleotide sequence ID" value="NZ_JBBMFF010000172.1"/>
</dbReference>
<keyword evidence="2" id="KW-1185">Reference proteome</keyword>
<accession>A0ABV1G599</accession>
<dbReference type="Proteomes" id="UP001491552">
    <property type="component" value="Unassembled WGS sequence"/>
</dbReference>
<evidence type="ECO:0000313" key="2">
    <source>
        <dbReference type="Proteomes" id="UP001491552"/>
    </source>
</evidence>
<gene>
    <name evidence="1" type="ORF">WMO66_04890</name>
</gene>
<proteinExistence type="predicted"/>
<evidence type="ECO:0000313" key="1">
    <source>
        <dbReference type="EMBL" id="MEQ2510591.1"/>
    </source>
</evidence>
<sequence>MTVQATAEGKNRAKEITLLSSLQPEECVEQLLTLGVAIPQELNGINIQKVVAAFESDPDLHLVVNYTVASDFLKAVRHAVNLYHGWTDEHGSASLTRYTLQYSTLHSWNPSTMNLTHTVGKNESAPTAYSADSLPDVSAVRLFSCVLCSHIGY</sequence>
<comment type="caution">
    <text evidence="1">The sequence shown here is derived from an EMBL/GenBank/DDBJ whole genome shotgun (WGS) entry which is preliminary data.</text>
</comment>
<reference evidence="1 2" key="1">
    <citation type="submission" date="2024-03" db="EMBL/GenBank/DDBJ databases">
        <title>Human intestinal bacterial collection.</title>
        <authorList>
            <person name="Pauvert C."/>
            <person name="Hitch T.C.A."/>
            <person name="Clavel T."/>
        </authorList>
    </citation>
    <scope>NUCLEOTIDE SEQUENCE [LARGE SCALE GENOMIC DNA]</scope>
    <source>
        <strain evidence="1 2">CLA-AA-H192</strain>
    </source>
</reference>
<name>A0ABV1G599_9FIRM</name>
<organism evidence="1 2">
    <name type="scientific">Faecousia intestinalis</name>
    <dbReference type="NCBI Taxonomy" id="3133167"/>
    <lineage>
        <taxon>Bacteria</taxon>
        <taxon>Bacillati</taxon>
        <taxon>Bacillota</taxon>
        <taxon>Clostridia</taxon>
        <taxon>Eubacteriales</taxon>
        <taxon>Oscillospiraceae</taxon>
        <taxon>Faecousia</taxon>
    </lineage>
</organism>